<name>A0A515CW31_SERLI</name>
<evidence type="ECO:0000313" key="2">
    <source>
        <dbReference type="Proteomes" id="UP000317572"/>
    </source>
</evidence>
<dbReference type="EMBL" id="CP033893">
    <property type="protein sequence ID" value="QDL32372.1"/>
    <property type="molecule type" value="Genomic_DNA"/>
</dbReference>
<dbReference type="RefSeq" id="WP_142815303.1">
    <property type="nucleotide sequence ID" value="NZ_CP033893.1"/>
</dbReference>
<reference evidence="1 2" key="1">
    <citation type="submission" date="2018-11" db="EMBL/GenBank/DDBJ databases">
        <title>The first complete genome of Serratia liquefaciens isolated from metalophyte plant revel distinctness adaptive mechanisms in an extreme habitat.</title>
        <authorList>
            <person name="Caneschi W.L."/>
            <person name="Sanchez A.B."/>
            <person name="Felestrino E.B."/>
            <person name="Assis R.A.B."/>
            <person name="Lemes C.G.C."/>
            <person name="Cordeiro I.F."/>
            <person name="Fonseca N.P."/>
            <person name="Villa M."/>
            <person name="Vieira I.T."/>
            <person name="Moraes L.A."/>
            <person name="Kamino L.H.Y."/>
            <person name="do Carmo F."/>
            <person name="Garcia C.M."/>
            <person name="Almeida N.F."/>
            <person name="Silva R.S."/>
            <person name="Ferro J.A."/>
            <person name="Ferro M.I.T."/>
            <person name="Varani A.M."/>
            <person name="Ferreira R.M."/>
            <person name="dos Santos V.L."/>
            <person name="Silva U.C."/>
            <person name="Setubal J.C."/>
            <person name="Moreira L.M."/>
        </authorList>
    </citation>
    <scope>NUCLEOTIDE SEQUENCE [LARGE SCALE GENOMIC DNA]</scope>
    <source>
        <strain evidence="1 2">FG3</strain>
    </source>
</reference>
<protein>
    <submittedName>
        <fullName evidence="1">Uncharacterized protein</fullName>
    </submittedName>
</protein>
<sequence>MKFIELPEEVQQEAAAVLSGALRENGILSDEKRMGQAQGIADTIRDAYLRLYSEQQPPN</sequence>
<proteinExistence type="predicted"/>
<organism evidence="1 2">
    <name type="scientific">Serratia liquefaciens</name>
    <dbReference type="NCBI Taxonomy" id="614"/>
    <lineage>
        <taxon>Bacteria</taxon>
        <taxon>Pseudomonadati</taxon>
        <taxon>Pseudomonadota</taxon>
        <taxon>Gammaproteobacteria</taxon>
        <taxon>Enterobacterales</taxon>
        <taxon>Yersiniaceae</taxon>
        <taxon>Serratia</taxon>
    </lineage>
</organism>
<dbReference type="Proteomes" id="UP000317572">
    <property type="component" value="Chromosome"/>
</dbReference>
<dbReference type="AlphaFoldDB" id="A0A515CW31"/>
<accession>A0A515CW31</accession>
<gene>
    <name evidence="1" type="ORF">EGO53_11445</name>
</gene>
<evidence type="ECO:0000313" key="1">
    <source>
        <dbReference type="EMBL" id="QDL32372.1"/>
    </source>
</evidence>